<evidence type="ECO:0000256" key="4">
    <source>
        <dbReference type="PROSITE-ProRule" id="PRU01024"/>
    </source>
</evidence>
<dbReference type="Proteomes" id="UP001221302">
    <property type="component" value="Unassembled WGS sequence"/>
</dbReference>
<keyword evidence="1 4" id="KW-0489">Methyltransferase</keyword>
<dbReference type="PROSITE" id="PS01230">
    <property type="entry name" value="TRMA_1"/>
    <property type="match status" value="1"/>
</dbReference>
<feature type="domain" description="TRAM" evidence="6">
    <location>
        <begin position="1"/>
        <end position="67"/>
    </location>
</feature>
<evidence type="ECO:0000256" key="1">
    <source>
        <dbReference type="ARBA" id="ARBA00022603"/>
    </source>
</evidence>
<feature type="binding site" evidence="4">
    <location>
        <position position="338"/>
    </location>
    <ligand>
        <name>S-adenosyl-L-methionine</name>
        <dbReference type="ChEBI" id="CHEBI:59789"/>
    </ligand>
</feature>
<dbReference type="Gene3D" id="2.40.50.1070">
    <property type="match status" value="1"/>
</dbReference>
<evidence type="ECO:0000313" key="7">
    <source>
        <dbReference type="EMBL" id="MDF1613147.1"/>
    </source>
</evidence>
<dbReference type="Pfam" id="PF05958">
    <property type="entry name" value="tRNA_U5-meth_tr"/>
    <property type="match status" value="2"/>
</dbReference>
<dbReference type="RefSeq" id="WP_321536918.1">
    <property type="nucleotide sequence ID" value="NZ_JARGDL010000028.1"/>
</dbReference>
<dbReference type="PROSITE" id="PS50926">
    <property type="entry name" value="TRAM"/>
    <property type="match status" value="1"/>
</dbReference>
<dbReference type="EMBL" id="JARGDL010000028">
    <property type="protein sequence ID" value="MDF1613147.1"/>
    <property type="molecule type" value="Genomic_DNA"/>
</dbReference>
<dbReference type="AlphaFoldDB" id="A0AAE3P3I5"/>
<proteinExistence type="inferred from homology"/>
<evidence type="ECO:0000256" key="3">
    <source>
        <dbReference type="ARBA" id="ARBA00022691"/>
    </source>
</evidence>
<evidence type="ECO:0000259" key="6">
    <source>
        <dbReference type="PROSITE" id="PS50926"/>
    </source>
</evidence>
<dbReference type="FunFam" id="3.40.50.150:FF:000009">
    <property type="entry name" value="23S rRNA (Uracil(1939)-C(5))-methyltransferase RlmD"/>
    <property type="match status" value="1"/>
</dbReference>
<feature type="binding site" evidence="4">
    <location>
        <position position="409"/>
    </location>
    <ligand>
        <name>S-adenosyl-L-methionine</name>
        <dbReference type="ChEBI" id="CHEBI:59789"/>
    </ligand>
</feature>
<comment type="similarity">
    <text evidence="4">Belongs to the class I-like SAM-binding methyltransferase superfamily. RNA M5U methyltransferase family.</text>
</comment>
<dbReference type="InterPro" id="IPR010280">
    <property type="entry name" value="U5_MeTrfase_fam"/>
</dbReference>
<feature type="active site" description="Nucleophile" evidence="4">
    <location>
        <position position="436"/>
    </location>
</feature>
<dbReference type="NCBIfam" id="TIGR00479">
    <property type="entry name" value="rumA"/>
    <property type="match status" value="1"/>
</dbReference>
<dbReference type="Gene3D" id="3.40.50.150">
    <property type="entry name" value="Vaccinia Virus protein VP39"/>
    <property type="match status" value="1"/>
</dbReference>
<dbReference type="GO" id="GO:0070475">
    <property type="term" value="P:rRNA base methylation"/>
    <property type="evidence" value="ECO:0007669"/>
    <property type="project" value="TreeGrafter"/>
</dbReference>
<dbReference type="EC" id="2.1.1.190" evidence="7"/>
<keyword evidence="2 4" id="KW-0808">Transferase</keyword>
<dbReference type="SUPFAM" id="SSF50249">
    <property type="entry name" value="Nucleic acid-binding proteins"/>
    <property type="match status" value="1"/>
</dbReference>
<sequence length="478" mass="54752">MKKGDELELEITAYAFEGKGISKIIKDAPLNSEVEKKFVVFVDKTYPGDIVIAKINKVRKSYAEAFPKLFIKYSDKRTEAKCKHFGVCGGCKSQDMIYEQQAKYKEEQVKDIFERIGGFKDFEFLPIVKSEKIFFYRNKLEYSFAEKRWLTENEINSMQEITDRNFALGFHIPGQYDKVLNINECLLQSEISNSILNFTRNYFKEKNTTIYSTKTHEGFLRNLIIKQSHHTNDLMVNLVISEENETIFKDYTEKLIQKIPSITTVVFNVNKKKSSVATGDYEIVFYGNGFIIDKIGKSKFRISSNSFFQTNTLQAEKLYNVAVDFAQLDGNEIVYDLYSGAGTIPIYISEKVNQIFGFESVNSAIEDAKINCELNSVINFKPLLTDLNKSFLPVIKENILPKPDLIIADPPRSGMNPKTINDILTIAPQKIVYISCNPTTQARDIKLLIDGGYKLIKVQPVDMFPHTYHIENVALLKK</sequence>
<evidence type="ECO:0000313" key="8">
    <source>
        <dbReference type="Proteomes" id="UP001221302"/>
    </source>
</evidence>
<keyword evidence="8" id="KW-1185">Reference proteome</keyword>
<dbReference type="Pfam" id="PF01938">
    <property type="entry name" value="TRAM"/>
    <property type="match status" value="1"/>
</dbReference>
<dbReference type="InterPro" id="IPR029063">
    <property type="entry name" value="SAM-dependent_MTases_sf"/>
</dbReference>
<evidence type="ECO:0000256" key="2">
    <source>
        <dbReference type="ARBA" id="ARBA00022679"/>
    </source>
</evidence>
<dbReference type="GO" id="GO:0070041">
    <property type="term" value="F:rRNA (uridine-C5-)-methyltransferase activity"/>
    <property type="evidence" value="ECO:0007669"/>
    <property type="project" value="TreeGrafter"/>
</dbReference>
<dbReference type="PANTHER" id="PTHR11061">
    <property type="entry name" value="RNA M5U METHYLTRANSFERASE"/>
    <property type="match status" value="1"/>
</dbReference>
<feature type="binding site" evidence="4">
    <location>
        <position position="309"/>
    </location>
    <ligand>
        <name>S-adenosyl-L-methionine</name>
        <dbReference type="ChEBI" id="CHEBI:59789"/>
    </ligand>
</feature>
<feature type="binding site" evidence="4">
    <location>
        <position position="359"/>
    </location>
    <ligand>
        <name>S-adenosyl-L-methionine</name>
        <dbReference type="ChEBI" id="CHEBI:59789"/>
    </ligand>
</feature>
<evidence type="ECO:0000256" key="5">
    <source>
        <dbReference type="PROSITE-ProRule" id="PRU10015"/>
    </source>
</evidence>
<dbReference type="InterPro" id="IPR030391">
    <property type="entry name" value="MeTrfase_TrmA_CS"/>
</dbReference>
<dbReference type="PROSITE" id="PS01231">
    <property type="entry name" value="TRMA_2"/>
    <property type="match status" value="1"/>
</dbReference>
<comment type="caution">
    <text evidence="7">The sequence shown here is derived from an EMBL/GenBank/DDBJ whole genome shotgun (WGS) entry which is preliminary data.</text>
</comment>
<accession>A0AAE3P3I5</accession>
<dbReference type="PROSITE" id="PS51687">
    <property type="entry name" value="SAM_MT_RNA_M5U"/>
    <property type="match status" value="1"/>
</dbReference>
<keyword evidence="3 4" id="KW-0949">S-adenosyl-L-methionine</keyword>
<organism evidence="7 8">
    <name type="scientific">Stygiobacter electus</name>
    <dbReference type="NCBI Taxonomy" id="3032292"/>
    <lineage>
        <taxon>Bacteria</taxon>
        <taxon>Pseudomonadati</taxon>
        <taxon>Ignavibacteriota</taxon>
        <taxon>Ignavibacteria</taxon>
        <taxon>Ignavibacteriales</taxon>
        <taxon>Melioribacteraceae</taxon>
        <taxon>Stygiobacter</taxon>
    </lineage>
</organism>
<dbReference type="FunFam" id="2.40.50.1070:FF:000003">
    <property type="entry name" value="23S rRNA (Uracil-5-)-methyltransferase RumA"/>
    <property type="match status" value="1"/>
</dbReference>
<dbReference type="Gene3D" id="2.40.50.140">
    <property type="entry name" value="Nucleic acid-binding proteins"/>
    <property type="match status" value="1"/>
</dbReference>
<protein>
    <submittedName>
        <fullName evidence="7">23S rRNA (Uracil(1939)-C(5))-methyltransferase RlmD</fullName>
        <ecNumber evidence="7">2.1.1.190</ecNumber>
    </submittedName>
</protein>
<dbReference type="InterPro" id="IPR012340">
    <property type="entry name" value="NA-bd_OB-fold"/>
</dbReference>
<dbReference type="InterPro" id="IPR030390">
    <property type="entry name" value="MeTrfase_TrmA_AS"/>
</dbReference>
<reference evidence="7" key="1">
    <citation type="submission" date="2023-03" db="EMBL/GenBank/DDBJ databases">
        <title>Stygiobacter electus gen. nov., sp. nov., facultatively anaerobic thermotolerant bacterium of the class Ignavibacteria from a well of Yessentuki mineral water deposit.</title>
        <authorList>
            <person name="Podosokorskaya O.A."/>
            <person name="Elcheninov A.G."/>
            <person name="Petrova N.F."/>
            <person name="Zavarzina D.G."/>
            <person name="Kublanov I.V."/>
            <person name="Merkel A.Y."/>
        </authorList>
    </citation>
    <scope>NUCLEOTIDE SEQUENCE</scope>
    <source>
        <strain evidence="7">09-Me</strain>
    </source>
</reference>
<dbReference type="PANTHER" id="PTHR11061:SF30">
    <property type="entry name" value="TRNA (URACIL(54)-C(5))-METHYLTRANSFERASE"/>
    <property type="match status" value="1"/>
</dbReference>
<gene>
    <name evidence="7" type="primary">rlmD</name>
    <name evidence="7" type="ORF">P0M35_13355</name>
</gene>
<name>A0AAE3P3I5_9BACT</name>
<dbReference type="SUPFAM" id="SSF53335">
    <property type="entry name" value="S-adenosyl-L-methionine-dependent methyltransferases"/>
    <property type="match status" value="1"/>
</dbReference>
<dbReference type="InterPro" id="IPR002792">
    <property type="entry name" value="TRAM_dom"/>
</dbReference>
<feature type="active site" evidence="5">
    <location>
        <position position="436"/>
    </location>
</feature>